<proteinExistence type="predicted"/>
<dbReference type="Proteomes" id="UP001239994">
    <property type="component" value="Unassembled WGS sequence"/>
</dbReference>
<evidence type="ECO:0000313" key="2">
    <source>
        <dbReference type="Proteomes" id="UP001239994"/>
    </source>
</evidence>
<evidence type="ECO:0000313" key="1">
    <source>
        <dbReference type="EMBL" id="KAK1790447.1"/>
    </source>
</evidence>
<reference evidence="1" key="1">
    <citation type="submission" date="2023-03" db="EMBL/GenBank/DDBJ databases">
        <title>Electrophorus voltai genome.</title>
        <authorList>
            <person name="Bian C."/>
        </authorList>
    </citation>
    <scope>NUCLEOTIDE SEQUENCE</scope>
    <source>
        <strain evidence="1">CB-2022</strain>
        <tissue evidence="1">Muscle</tissue>
    </source>
</reference>
<comment type="caution">
    <text evidence="1">The sequence shown here is derived from an EMBL/GenBank/DDBJ whole genome shotgun (WGS) entry which is preliminary data.</text>
</comment>
<protein>
    <submittedName>
        <fullName evidence="1">Uncharacterized protein</fullName>
    </submittedName>
</protein>
<name>A0AAD8Z0S8_9TELE</name>
<keyword evidence="2" id="KW-1185">Reference proteome</keyword>
<dbReference type="AlphaFoldDB" id="A0AAD8Z0S8"/>
<accession>A0AAD8Z0S8</accession>
<dbReference type="EMBL" id="JAROKS010000021">
    <property type="protein sequence ID" value="KAK1790447.1"/>
    <property type="molecule type" value="Genomic_DNA"/>
</dbReference>
<sequence length="142" mass="15598">MSPVVQDSFTTLDCLFSVSYSTLPNTAQLYQNAFEDFNSSCLHCADAQLPRLQVMGARDDMLHPSSIRWLNEPFKGTTGVIYVRRLESGAILNYPQSYASVSILPVNETSHLMYPAFAKLQCALAGPTTASLLETPSCTALR</sequence>
<organism evidence="1 2">
    <name type="scientific">Electrophorus voltai</name>
    <dbReference type="NCBI Taxonomy" id="2609070"/>
    <lineage>
        <taxon>Eukaryota</taxon>
        <taxon>Metazoa</taxon>
        <taxon>Chordata</taxon>
        <taxon>Craniata</taxon>
        <taxon>Vertebrata</taxon>
        <taxon>Euteleostomi</taxon>
        <taxon>Actinopterygii</taxon>
        <taxon>Neopterygii</taxon>
        <taxon>Teleostei</taxon>
        <taxon>Ostariophysi</taxon>
        <taxon>Gymnotiformes</taxon>
        <taxon>Gymnotoidei</taxon>
        <taxon>Gymnotidae</taxon>
        <taxon>Electrophorus</taxon>
    </lineage>
</organism>
<gene>
    <name evidence="1" type="ORF">P4O66_014343</name>
</gene>